<gene>
    <name evidence="2" type="ORF">ACFSUE_21650</name>
</gene>
<evidence type="ECO:0000313" key="3">
    <source>
        <dbReference type="Proteomes" id="UP001597399"/>
    </source>
</evidence>
<dbReference type="Pfam" id="PF09537">
    <property type="entry name" value="DUF2383"/>
    <property type="match status" value="1"/>
</dbReference>
<dbReference type="InterPro" id="IPR019052">
    <property type="entry name" value="DUF2383"/>
</dbReference>
<dbReference type="EMBL" id="JBHUMQ010000065">
    <property type="protein sequence ID" value="MFD2696207.1"/>
    <property type="molecule type" value="Genomic_DNA"/>
</dbReference>
<keyword evidence="3" id="KW-1185">Reference proteome</keyword>
<dbReference type="InterPro" id="IPR009078">
    <property type="entry name" value="Ferritin-like_SF"/>
</dbReference>
<dbReference type="InterPro" id="IPR012347">
    <property type="entry name" value="Ferritin-like"/>
</dbReference>
<comment type="caution">
    <text evidence="2">The sequence shown here is derived from an EMBL/GenBank/DDBJ whole genome shotgun (WGS) entry which is preliminary data.</text>
</comment>
<dbReference type="Proteomes" id="UP001597399">
    <property type="component" value="Unassembled WGS sequence"/>
</dbReference>
<dbReference type="RefSeq" id="WP_253063867.1">
    <property type="nucleotide sequence ID" value="NZ_JAMXWM010000025.1"/>
</dbReference>
<feature type="domain" description="DUF2383" evidence="1">
    <location>
        <begin position="6"/>
        <end position="109"/>
    </location>
</feature>
<protein>
    <submittedName>
        <fullName evidence="2">DUF2383 domain-containing protein</fullName>
    </submittedName>
</protein>
<dbReference type="Gene3D" id="1.20.1260.10">
    <property type="match status" value="1"/>
</dbReference>
<accession>A0ABW5S987</accession>
<proteinExistence type="predicted"/>
<reference evidence="3" key="1">
    <citation type="journal article" date="2019" name="Int. J. Syst. Evol. Microbiol.">
        <title>The Global Catalogue of Microorganisms (GCM) 10K type strain sequencing project: providing services to taxonomists for standard genome sequencing and annotation.</title>
        <authorList>
            <consortium name="The Broad Institute Genomics Platform"/>
            <consortium name="The Broad Institute Genome Sequencing Center for Infectious Disease"/>
            <person name="Wu L."/>
            <person name="Ma J."/>
        </authorList>
    </citation>
    <scope>NUCLEOTIDE SEQUENCE [LARGE SCALE GENOMIC DNA]</scope>
    <source>
        <strain evidence="3">TISTR 2466</strain>
    </source>
</reference>
<organism evidence="2 3">
    <name type="scientific">Sporolactobacillus shoreicorticis</name>
    <dbReference type="NCBI Taxonomy" id="1923877"/>
    <lineage>
        <taxon>Bacteria</taxon>
        <taxon>Bacillati</taxon>
        <taxon>Bacillota</taxon>
        <taxon>Bacilli</taxon>
        <taxon>Bacillales</taxon>
        <taxon>Sporolactobacillaceae</taxon>
        <taxon>Sporolactobacillus</taxon>
    </lineage>
</organism>
<name>A0ABW5S987_9BACL</name>
<sequence length="143" mass="16419">MKNEELTALNGLLKGLYMGIHAYDHFMENAKNHDLKQTFQTIQHEIREQALRVVERIQNLGGTPIEDAGWIGAFQDYLVKLRVPHEDEQIIQKAIEGEQLGIEMTEKTVRGNLSAESERVVRELLNQDRTHVRQLKAMISQTA</sequence>
<evidence type="ECO:0000313" key="2">
    <source>
        <dbReference type="EMBL" id="MFD2696207.1"/>
    </source>
</evidence>
<dbReference type="CDD" id="cd00657">
    <property type="entry name" value="Ferritin_like"/>
    <property type="match status" value="1"/>
</dbReference>
<evidence type="ECO:0000259" key="1">
    <source>
        <dbReference type="Pfam" id="PF09537"/>
    </source>
</evidence>
<dbReference type="SUPFAM" id="SSF47240">
    <property type="entry name" value="Ferritin-like"/>
    <property type="match status" value="1"/>
</dbReference>